<keyword evidence="2" id="KW-1185">Reference proteome</keyword>
<reference evidence="1 2" key="1">
    <citation type="submission" date="2012-11" db="EMBL/GenBank/DDBJ databases">
        <title>Genome assembly of Thiorhodococcus sp. AK35.</title>
        <authorList>
            <person name="Nupur N."/>
            <person name="Khatri I."/>
            <person name="Subramanian S."/>
            <person name="Pinnaka A."/>
        </authorList>
    </citation>
    <scope>NUCLEOTIDE SEQUENCE [LARGE SCALE GENOMIC DNA]</scope>
    <source>
        <strain evidence="1 2">AK35</strain>
    </source>
</reference>
<sequence>MAIAADRYDLLPPAYADPIEAWFRLDTHWQLAACEWRDWPRSYAR</sequence>
<evidence type="ECO:0000313" key="2">
    <source>
        <dbReference type="Proteomes" id="UP000019460"/>
    </source>
</evidence>
<gene>
    <name evidence="1" type="ORF">D779_1775</name>
</gene>
<dbReference type="AlphaFoldDB" id="W9VLH3"/>
<protein>
    <submittedName>
        <fullName evidence="1">Uncharacterized protein</fullName>
    </submittedName>
</protein>
<dbReference type="EMBL" id="AONC01000003">
    <property type="protein sequence ID" value="EXJ16952.1"/>
    <property type="molecule type" value="Genomic_DNA"/>
</dbReference>
<evidence type="ECO:0000313" key="1">
    <source>
        <dbReference type="EMBL" id="EXJ16952.1"/>
    </source>
</evidence>
<comment type="caution">
    <text evidence="1">The sequence shown here is derived from an EMBL/GenBank/DDBJ whole genome shotgun (WGS) entry which is preliminary data.</text>
</comment>
<proteinExistence type="predicted"/>
<accession>W9VLH3</accession>
<organism evidence="1 2">
    <name type="scientific">Imhoffiella purpurea</name>
    <dbReference type="NCBI Taxonomy" id="1249627"/>
    <lineage>
        <taxon>Bacteria</taxon>
        <taxon>Pseudomonadati</taxon>
        <taxon>Pseudomonadota</taxon>
        <taxon>Gammaproteobacteria</taxon>
        <taxon>Chromatiales</taxon>
        <taxon>Chromatiaceae</taxon>
        <taxon>Imhoffiella</taxon>
    </lineage>
</organism>
<name>W9VLH3_9GAMM</name>
<dbReference type="Proteomes" id="UP000019460">
    <property type="component" value="Unassembled WGS sequence"/>
</dbReference>